<gene>
    <name evidence="2" type="ORF">TCNE_LOCUS17618</name>
</gene>
<evidence type="ECO:0000313" key="4">
    <source>
        <dbReference type="WBParaSite" id="TCNE_0001761901-mRNA-1"/>
    </source>
</evidence>
<dbReference type="AlphaFoldDB" id="A0A183VA48"/>
<evidence type="ECO:0000313" key="3">
    <source>
        <dbReference type="Proteomes" id="UP000050794"/>
    </source>
</evidence>
<reference evidence="4" key="1">
    <citation type="submission" date="2016-06" db="UniProtKB">
        <authorList>
            <consortium name="WormBaseParasite"/>
        </authorList>
    </citation>
    <scope>IDENTIFICATION</scope>
</reference>
<sequence>MLNPANVVCSQCYEVKIVDTAARRTSTFAMEQNSTVDAGRAKLTEAEDSGNDFAVIAITKFNPGGSQFYQRRRFLTVFVLYSIPILILNLPKLISIIFMYVIQPLSPGSRKLIPILRAMNEAVITIEQYRSITTSTCTVLLLNAYRVAAIKVIKGALHWRDNRVKSMSPAFVVRFAHAATK</sequence>
<dbReference type="EMBL" id="UYWY01024615">
    <property type="protein sequence ID" value="VDM48939.1"/>
    <property type="molecule type" value="Genomic_DNA"/>
</dbReference>
<feature type="transmembrane region" description="Helical" evidence="1">
    <location>
        <begin position="78"/>
        <end position="102"/>
    </location>
</feature>
<keyword evidence="1" id="KW-0472">Membrane</keyword>
<evidence type="ECO:0000256" key="1">
    <source>
        <dbReference type="SAM" id="Phobius"/>
    </source>
</evidence>
<reference evidence="2 3" key="2">
    <citation type="submission" date="2018-11" db="EMBL/GenBank/DDBJ databases">
        <authorList>
            <consortium name="Pathogen Informatics"/>
        </authorList>
    </citation>
    <scope>NUCLEOTIDE SEQUENCE [LARGE SCALE GENOMIC DNA]</scope>
</reference>
<dbReference type="WBParaSite" id="TCNE_0001761901-mRNA-1">
    <property type="protein sequence ID" value="TCNE_0001761901-mRNA-1"/>
    <property type="gene ID" value="TCNE_0001761901"/>
</dbReference>
<name>A0A183VA48_TOXCA</name>
<dbReference type="Proteomes" id="UP000050794">
    <property type="component" value="Unassembled WGS sequence"/>
</dbReference>
<keyword evidence="1" id="KW-0812">Transmembrane</keyword>
<accession>A0A183VA48</accession>
<proteinExistence type="predicted"/>
<keyword evidence="3" id="KW-1185">Reference proteome</keyword>
<evidence type="ECO:0000313" key="2">
    <source>
        <dbReference type="EMBL" id="VDM48939.1"/>
    </source>
</evidence>
<protein>
    <submittedName>
        <fullName evidence="4">G_PROTEIN_RECEP_F1_2 domain-containing protein</fullName>
    </submittedName>
</protein>
<keyword evidence="1" id="KW-1133">Transmembrane helix</keyword>
<organism evidence="3 4">
    <name type="scientific">Toxocara canis</name>
    <name type="common">Canine roundworm</name>
    <dbReference type="NCBI Taxonomy" id="6265"/>
    <lineage>
        <taxon>Eukaryota</taxon>
        <taxon>Metazoa</taxon>
        <taxon>Ecdysozoa</taxon>
        <taxon>Nematoda</taxon>
        <taxon>Chromadorea</taxon>
        <taxon>Rhabditida</taxon>
        <taxon>Spirurina</taxon>
        <taxon>Ascaridomorpha</taxon>
        <taxon>Ascaridoidea</taxon>
        <taxon>Toxocaridae</taxon>
        <taxon>Toxocara</taxon>
    </lineage>
</organism>